<proteinExistence type="predicted"/>
<feature type="non-terminal residue" evidence="1">
    <location>
        <position position="1"/>
    </location>
</feature>
<keyword evidence="2" id="KW-1185">Reference proteome</keyword>
<sequence>RIPPHIQSRAIGHSRLLVQPHQANYVPFLHTRRNNNGRRRSPPSRFHQYTLPPVLHASPASVDTAPIPTVAIRVTGPGPLDTQPRMRNAVIATRLVTTTDVARIRTRVRIAPQVPVVLPLLPEWNMATVVTDDASILATPSPQWTSH</sequence>
<name>A0AAN9ACX3_HALRR</name>
<comment type="caution">
    <text evidence="1">The sequence shown here is derived from an EMBL/GenBank/DDBJ whole genome shotgun (WGS) entry which is preliminary data.</text>
</comment>
<reference evidence="1 2" key="1">
    <citation type="submission" date="2023-11" db="EMBL/GenBank/DDBJ databases">
        <title>Halocaridina rubra genome assembly.</title>
        <authorList>
            <person name="Smith C."/>
        </authorList>
    </citation>
    <scope>NUCLEOTIDE SEQUENCE [LARGE SCALE GENOMIC DNA]</scope>
    <source>
        <strain evidence="1">EP-1</strain>
        <tissue evidence="1">Whole</tissue>
    </source>
</reference>
<gene>
    <name evidence="1" type="ORF">SK128_022772</name>
</gene>
<evidence type="ECO:0000313" key="2">
    <source>
        <dbReference type="Proteomes" id="UP001381693"/>
    </source>
</evidence>
<dbReference type="EMBL" id="JAXCGZ010005294">
    <property type="protein sequence ID" value="KAK7081325.1"/>
    <property type="molecule type" value="Genomic_DNA"/>
</dbReference>
<protein>
    <submittedName>
        <fullName evidence="1">Uncharacterized protein</fullName>
    </submittedName>
</protein>
<accession>A0AAN9ACX3</accession>
<dbReference type="AlphaFoldDB" id="A0AAN9ACX3"/>
<organism evidence="1 2">
    <name type="scientific">Halocaridina rubra</name>
    <name type="common">Hawaiian red shrimp</name>
    <dbReference type="NCBI Taxonomy" id="373956"/>
    <lineage>
        <taxon>Eukaryota</taxon>
        <taxon>Metazoa</taxon>
        <taxon>Ecdysozoa</taxon>
        <taxon>Arthropoda</taxon>
        <taxon>Crustacea</taxon>
        <taxon>Multicrustacea</taxon>
        <taxon>Malacostraca</taxon>
        <taxon>Eumalacostraca</taxon>
        <taxon>Eucarida</taxon>
        <taxon>Decapoda</taxon>
        <taxon>Pleocyemata</taxon>
        <taxon>Caridea</taxon>
        <taxon>Atyoidea</taxon>
        <taxon>Atyidae</taxon>
        <taxon>Halocaridina</taxon>
    </lineage>
</organism>
<dbReference type="Proteomes" id="UP001381693">
    <property type="component" value="Unassembled WGS sequence"/>
</dbReference>
<evidence type="ECO:0000313" key="1">
    <source>
        <dbReference type="EMBL" id="KAK7081325.1"/>
    </source>
</evidence>